<evidence type="ECO:0000256" key="4">
    <source>
        <dbReference type="SAM" id="MobiDB-lite"/>
    </source>
</evidence>
<dbReference type="Pfam" id="PF00356">
    <property type="entry name" value="LacI"/>
    <property type="match status" value="1"/>
</dbReference>
<dbReference type="InterPro" id="IPR000843">
    <property type="entry name" value="HTH_LacI"/>
</dbReference>
<evidence type="ECO:0000256" key="3">
    <source>
        <dbReference type="ARBA" id="ARBA00023163"/>
    </source>
</evidence>
<dbReference type="InterPro" id="IPR028082">
    <property type="entry name" value="Peripla_BP_I"/>
</dbReference>
<dbReference type="InterPro" id="IPR046335">
    <property type="entry name" value="LacI/GalR-like_sensor"/>
</dbReference>
<dbReference type="SUPFAM" id="SSF53822">
    <property type="entry name" value="Periplasmic binding protein-like I"/>
    <property type="match status" value="1"/>
</dbReference>
<feature type="domain" description="HTH cro/C1-type" evidence="6">
    <location>
        <begin position="15"/>
        <end position="60"/>
    </location>
</feature>
<dbReference type="PANTHER" id="PTHR30146:SF153">
    <property type="entry name" value="LACTOSE OPERON REPRESSOR"/>
    <property type="match status" value="1"/>
</dbReference>
<feature type="region of interest" description="Disordered" evidence="4">
    <location>
        <begin position="432"/>
        <end position="453"/>
    </location>
</feature>
<dbReference type="CDD" id="cd01392">
    <property type="entry name" value="HTH_LacI"/>
    <property type="match status" value="1"/>
</dbReference>
<feature type="compositionally biased region" description="Low complexity" evidence="4">
    <location>
        <begin position="370"/>
        <end position="379"/>
    </location>
</feature>
<keyword evidence="1" id="KW-0805">Transcription regulation</keyword>
<gene>
    <name evidence="7" type="ORF">SAMN04490356_1962</name>
</gene>
<dbReference type="InterPro" id="IPR010982">
    <property type="entry name" value="Lambda_DNA-bd_dom_sf"/>
</dbReference>
<dbReference type="InterPro" id="IPR001387">
    <property type="entry name" value="Cro/C1-type_HTH"/>
</dbReference>
<evidence type="ECO:0000256" key="2">
    <source>
        <dbReference type="ARBA" id="ARBA00023125"/>
    </source>
</evidence>
<evidence type="ECO:0000259" key="6">
    <source>
        <dbReference type="PROSITE" id="PS50943"/>
    </source>
</evidence>
<proteinExistence type="predicted"/>
<dbReference type="SMART" id="SM00354">
    <property type="entry name" value="HTH_LACI"/>
    <property type="match status" value="1"/>
</dbReference>
<dbReference type="AlphaFoldDB" id="A0A1H4MUQ5"/>
<name>A0A1H4MUQ5_STRMJ</name>
<dbReference type="PROSITE" id="PS50943">
    <property type="entry name" value="HTH_CROC1"/>
    <property type="match status" value="1"/>
</dbReference>
<feature type="compositionally biased region" description="Basic residues" evidence="4">
    <location>
        <begin position="505"/>
        <end position="514"/>
    </location>
</feature>
<keyword evidence="3" id="KW-0804">Transcription</keyword>
<organism evidence="7 8">
    <name type="scientific">Streptomyces melanosporofaciens</name>
    <dbReference type="NCBI Taxonomy" id="67327"/>
    <lineage>
        <taxon>Bacteria</taxon>
        <taxon>Bacillati</taxon>
        <taxon>Actinomycetota</taxon>
        <taxon>Actinomycetes</taxon>
        <taxon>Kitasatosporales</taxon>
        <taxon>Streptomycetaceae</taxon>
        <taxon>Streptomyces</taxon>
        <taxon>Streptomyces violaceusniger group</taxon>
    </lineage>
</organism>
<reference evidence="8" key="1">
    <citation type="submission" date="2016-10" db="EMBL/GenBank/DDBJ databases">
        <authorList>
            <person name="Varghese N."/>
            <person name="Submissions S."/>
        </authorList>
    </citation>
    <scope>NUCLEOTIDE SEQUENCE [LARGE SCALE GENOMIC DNA]</scope>
    <source>
        <strain evidence="8">DSM 40318</strain>
    </source>
</reference>
<evidence type="ECO:0000259" key="5">
    <source>
        <dbReference type="PROSITE" id="PS50932"/>
    </source>
</evidence>
<evidence type="ECO:0000313" key="7">
    <source>
        <dbReference type="EMBL" id="SEB86102.1"/>
    </source>
</evidence>
<feature type="region of interest" description="Disordered" evidence="4">
    <location>
        <begin position="337"/>
        <end position="411"/>
    </location>
</feature>
<keyword evidence="2 7" id="KW-0238">DNA-binding</keyword>
<dbReference type="Proteomes" id="UP000198609">
    <property type="component" value="Unassembled WGS sequence"/>
</dbReference>
<feature type="compositionally biased region" description="Pro residues" evidence="4">
    <location>
        <begin position="341"/>
        <end position="355"/>
    </location>
</feature>
<dbReference type="Gene3D" id="3.40.50.2300">
    <property type="match status" value="2"/>
</dbReference>
<dbReference type="PANTHER" id="PTHR30146">
    <property type="entry name" value="LACI-RELATED TRANSCRIPTIONAL REPRESSOR"/>
    <property type="match status" value="1"/>
</dbReference>
<feature type="region of interest" description="Disordered" evidence="4">
    <location>
        <begin position="482"/>
        <end position="514"/>
    </location>
</feature>
<protein>
    <submittedName>
        <fullName evidence="7">DNA-binding transcriptional regulator, LacI/PurR family</fullName>
    </submittedName>
</protein>
<dbReference type="PROSITE" id="PS50932">
    <property type="entry name" value="HTH_LACI_2"/>
    <property type="match status" value="1"/>
</dbReference>
<dbReference type="SUPFAM" id="SSF47413">
    <property type="entry name" value="lambda repressor-like DNA-binding domains"/>
    <property type="match status" value="1"/>
</dbReference>
<dbReference type="EMBL" id="FNST01000002">
    <property type="protein sequence ID" value="SEB86102.1"/>
    <property type="molecule type" value="Genomic_DNA"/>
</dbReference>
<sequence>MATESRGTEGGARPKVTITAIAQEAGVSVPTVSRVVNGRSDVSPETRARVEDLLRVHGYRRRQRVPGDRAALMDLVFNDLDSPWAVEIIRGVEEVAHQDGVGTVVSAIHGRAGSARQWLKNLRARASDGVILVTSVLEPVVHEELRRLNVPIVVVDPAGSPALDAPTVGATNWAGGMAATEHLLSLGHRRIGLIAGPPRLLCSRARLDGHRAALEAAGVPFDPALVVQGDFYHESGFHGCDQLMDAGAPPTAVFASSDQMALGAIEALRRRGLRVPEDVSIVGFDDLPEVRWSAPPLTTVRQPLADMGKLAARTVLRQARGRRSSRRGWSWLRSWLSAPARPRPPPRADSPPRPFPNRGLRPRTPPGLRPGPRSSSSPSYRWEVPPDGLENPARPAIHDTPEGRSGVQPPAGRAWPCCWPGRGGLPPLRGGAGRGTNPPAARTLDTASAPPYLPRNRFRELSGYFRKAHDAHTSVKVKVHPSCVHPPRVHPRRSPAAGRDGARRLRERRARGFG</sequence>
<dbReference type="GO" id="GO:0000976">
    <property type="term" value="F:transcription cis-regulatory region binding"/>
    <property type="evidence" value="ECO:0007669"/>
    <property type="project" value="TreeGrafter"/>
</dbReference>
<dbReference type="Gene3D" id="1.10.260.40">
    <property type="entry name" value="lambda repressor-like DNA-binding domains"/>
    <property type="match status" value="1"/>
</dbReference>
<accession>A0A1H4MUQ5</accession>
<feature type="domain" description="HTH lacI-type" evidence="5">
    <location>
        <begin position="16"/>
        <end position="70"/>
    </location>
</feature>
<keyword evidence="8" id="KW-1185">Reference proteome</keyword>
<dbReference type="GO" id="GO:0003700">
    <property type="term" value="F:DNA-binding transcription factor activity"/>
    <property type="evidence" value="ECO:0007669"/>
    <property type="project" value="TreeGrafter"/>
</dbReference>
<evidence type="ECO:0000256" key="1">
    <source>
        <dbReference type="ARBA" id="ARBA00023015"/>
    </source>
</evidence>
<dbReference type="Pfam" id="PF13377">
    <property type="entry name" value="Peripla_BP_3"/>
    <property type="match status" value="1"/>
</dbReference>
<evidence type="ECO:0000313" key="8">
    <source>
        <dbReference type="Proteomes" id="UP000198609"/>
    </source>
</evidence>